<reference evidence="9 10" key="1">
    <citation type="journal article" date="2010" name="J. Bacteriol.">
        <title>The genome of the amoeba symbiont 'Candidatus Amoebophilus asiaticus' reveals common mechanisms for host cell interaction among amoeba-associated bacteria.</title>
        <authorList>
            <person name="Schmitz-Esser S."/>
            <person name="Tischler P."/>
            <person name="Arnold R."/>
            <person name="Montanaro J."/>
            <person name="Wagner M."/>
            <person name="Rattei T."/>
            <person name="Horn M."/>
        </authorList>
    </citation>
    <scope>NUCLEOTIDE SEQUENCE [LARGE SCALE GENOMIC DNA]</scope>
    <source>
        <strain evidence="9 10">5a2</strain>
    </source>
</reference>
<dbReference type="Gene3D" id="3.10.20.310">
    <property type="entry name" value="membrane protein fhac"/>
    <property type="match status" value="5"/>
</dbReference>
<dbReference type="eggNOG" id="COG4775">
    <property type="taxonomic scope" value="Bacteria"/>
</dbReference>
<keyword evidence="10" id="KW-1185">Reference proteome</keyword>
<dbReference type="Gene3D" id="2.40.160.50">
    <property type="entry name" value="membrane protein fhac: a member of the omp85/tpsb transporter family"/>
    <property type="match status" value="1"/>
</dbReference>
<dbReference type="PANTHER" id="PTHR12815">
    <property type="entry name" value="SORTING AND ASSEMBLY MACHINERY SAMM50 PROTEIN FAMILY MEMBER"/>
    <property type="match status" value="1"/>
</dbReference>
<proteinExistence type="predicted"/>
<protein>
    <recommendedName>
        <fullName evidence="8">POTRA domain-containing protein</fullName>
    </recommendedName>
</protein>
<dbReference type="HOGENOM" id="CLU_007664_3_0_10"/>
<dbReference type="PROSITE" id="PS51779">
    <property type="entry name" value="POTRA"/>
    <property type="match status" value="1"/>
</dbReference>
<keyword evidence="7" id="KW-0998">Cell outer membrane</keyword>
<evidence type="ECO:0000256" key="4">
    <source>
        <dbReference type="ARBA" id="ARBA00022729"/>
    </source>
</evidence>
<dbReference type="InterPro" id="IPR034746">
    <property type="entry name" value="POTRA"/>
</dbReference>
<evidence type="ECO:0000313" key="10">
    <source>
        <dbReference type="Proteomes" id="UP000001227"/>
    </source>
</evidence>
<dbReference type="InterPro" id="IPR000184">
    <property type="entry name" value="Bac_surfAg_D15"/>
</dbReference>
<name>B3ESF8_AMOA5</name>
<evidence type="ECO:0000259" key="8">
    <source>
        <dbReference type="PROSITE" id="PS51779"/>
    </source>
</evidence>
<dbReference type="OrthoDB" id="9802086at2"/>
<keyword evidence="2" id="KW-1134">Transmembrane beta strand</keyword>
<keyword evidence="6" id="KW-0472">Membrane</keyword>
<dbReference type="PIRSF" id="PIRSF006076">
    <property type="entry name" value="OM_assembly_OMP85"/>
    <property type="match status" value="1"/>
</dbReference>
<keyword evidence="5" id="KW-0677">Repeat</keyword>
<dbReference type="RefSeq" id="WP_012472929.1">
    <property type="nucleotide sequence ID" value="NC_010830.1"/>
</dbReference>
<evidence type="ECO:0000256" key="2">
    <source>
        <dbReference type="ARBA" id="ARBA00022452"/>
    </source>
</evidence>
<evidence type="ECO:0000256" key="1">
    <source>
        <dbReference type="ARBA" id="ARBA00004370"/>
    </source>
</evidence>
<dbReference type="STRING" id="452471.Aasi_0782"/>
<dbReference type="KEGG" id="aas:Aasi_0782"/>
<dbReference type="PANTHER" id="PTHR12815:SF47">
    <property type="entry name" value="TRANSLOCATION AND ASSEMBLY MODULE SUBUNIT TAMA"/>
    <property type="match status" value="1"/>
</dbReference>
<dbReference type="InterPro" id="IPR010827">
    <property type="entry name" value="BamA/TamA_POTRA"/>
</dbReference>
<dbReference type="GO" id="GO:0071709">
    <property type="term" value="P:membrane assembly"/>
    <property type="evidence" value="ECO:0007669"/>
    <property type="project" value="InterPro"/>
</dbReference>
<evidence type="ECO:0000256" key="3">
    <source>
        <dbReference type="ARBA" id="ARBA00022692"/>
    </source>
</evidence>
<keyword evidence="3" id="KW-0812">Transmembrane</keyword>
<dbReference type="InterPro" id="IPR039910">
    <property type="entry name" value="D15-like"/>
</dbReference>
<organism evidence="9 10">
    <name type="scientific">Amoebophilus asiaticus (strain 5a2)</name>
    <dbReference type="NCBI Taxonomy" id="452471"/>
    <lineage>
        <taxon>Bacteria</taxon>
        <taxon>Pseudomonadati</taxon>
        <taxon>Bacteroidota</taxon>
        <taxon>Cytophagia</taxon>
        <taxon>Cytophagales</taxon>
        <taxon>Amoebophilaceae</taxon>
        <taxon>Candidatus Amoebophilus</taxon>
    </lineage>
</organism>
<dbReference type="AlphaFoldDB" id="B3ESF8"/>
<dbReference type="InterPro" id="IPR023707">
    <property type="entry name" value="OM_assembly_BamA"/>
</dbReference>
<accession>B3ESF8</accession>
<evidence type="ECO:0000256" key="6">
    <source>
        <dbReference type="ARBA" id="ARBA00023136"/>
    </source>
</evidence>
<evidence type="ECO:0000256" key="7">
    <source>
        <dbReference type="ARBA" id="ARBA00023237"/>
    </source>
</evidence>
<dbReference type="Pfam" id="PF01103">
    <property type="entry name" value="Omp85"/>
    <property type="match status" value="1"/>
</dbReference>
<feature type="domain" description="POTRA" evidence="8">
    <location>
        <begin position="44"/>
        <end position="118"/>
    </location>
</feature>
<sequence length="895" mass="101736">MIKKFLLALGKGIGLSVVFTWNVIAQTPATTSLIELDYQYPTNYIIDDIEFVGVRSLEPEALLAISNLSIGDTVQIPGTAITHAIQKLWQQKIIKDISVYVARVVGNRITLAFHIVESPRLSTYTFTGVKKREEKKLIEKLSLVRGRIVTPKLIKSVKDTLRKHFLNEGYKDIQIDIKSLPDPNDADYNQLEIHIQKGEKLIVNKILIRGNYNISSDVLKAHLQHFHEKPRFTLVKDILYKVCTLQPIRKGGILWHQPNLEEAIIYFKKHFILHSTKFIKHKYVYDKQRLIQYYHNQGYRDATIIKDEVYKVREGLLNVALDIQEGEKYYIRNIKWVGNYIHDVATLNKTLGIRPGNVYSPMLLQGRLAFNPTGKDISSLYMDDGYLFFHVEPVEVAIEGNKVDLELRIQEGPQATINNVDIRGNIYTHEHVIRRELKTLPGDKFNKSKVFRSQRELAMLNVFDPNKIGIIPFPNPANNTVDLLYSVKEAPRFDLKVGAGLASGSELSFNVNIGTNNFSLANALRGKRPLGDVQSLHLKAEFHGKNQQDFTLQFIEPWLAGQKPTALSFAITKSFQQHGEHKSLNSPRINDANGIHEIKGSIPSPKKVGKHSFLNSFGIKSSLGKRLSWPDDYCTIRIGAGYRYYNYYRYDVFDNNTQVSDTTQEWLAEITLERNSINQPTYPTEGSSISLQLKLTPPYSLFSQQHSSKLNLYEKIKWKEYHQTMLDVGYFYNLFGDWVLNIFANGGALGSYSPNSKIGLFERFSMGGTGLANFSLLGRELISLRGYPEGYITPKDKDAGTGYQGGVLFNKVGMELRHPIIKSTMCFIYGLVFAEAGNTWARYEDWKILDLKKSAGLGIRFHSPIGLIGLDWGYGFDKSGTQELEVHWSFGSSIR</sequence>
<comment type="subcellular location">
    <subcellularLocation>
        <location evidence="1">Membrane</location>
    </subcellularLocation>
</comment>
<keyword evidence="4" id="KW-0732">Signal</keyword>
<evidence type="ECO:0000256" key="5">
    <source>
        <dbReference type="ARBA" id="ARBA00022737"/>
    </source>
</evidence>
<dbReference type="Pfam" id="PF07244">
    <property type="entry name" value="POTRA"/>
    <property type="match status" value="3"/>
</dbReference>
<dbReference type="EMBL" id="CP001102">
    <property type="protein sequence ID" value="ACE06160.1"/>
    <property type="molecule type" value="Genomic_DNA"/>
</dbReference>
<evidence type="ECO:0000313" key="9">
    <source>
        <dbReference type="EMBL" id="ACE06160.1"/>
    </source>
</evidence>
<gene>
    <name evidence="9" type="ordered locus">Aasi_0782</name>
</gene>
<dbReference type="GO" id="GO:0019867">
    <property type="term" value="C:outer membrane"/>
    <property type="evidence" value="ECO:0007669"/>
    <property type="project" value="InterPro"/>
</dbReference>
<dbReference type="Proteomes" id="UP000001227">
    <property type="component" value="Chromosome"/>
</dbReference>